<name>A0ABD4U7M3_9BURK</name>
<evidence type="ECO:0000313" key="2">
    <source>
        <dbReference type="EMBL" id="MCW3710425.1"/>
    </source>
</evidence>
<dbReference type="RefSeq" id="WP_256870168.1">
    <property type="nucleotide sequence ID" value="NZ_JYMX02000002.1"/>
</dbReference>
<gene>
    <name evidence="2" type="ORF">UE95_003920</name>
</gene>
<accession>A0ABD4U7M3</accession>
<comment type="caution">
    <text evidence="2">The sequence shown here is derived from an EMBL/GenBank/DDBJ whole genome shotgun (WGS) entry which is preliminary data.</text>
</comment>
<dbReference type="PROSITE" id="PS52050">
    <property type="entry name" value="WYL"/>
    <property type="match status" value="1"/>
</dbReference>
<evidence type="ECO:0000313" key="3">
    <source>
        <dbReference type="Proteomes" id="UP000191686"/>
    </source>
</evidence>
<dbReference type="PANTHER" id="PTHR34580">
    <property type="match status" value="1"/>
</dbReference>
<protein>
    <submittedName>
        <fullName evidence="2">WYL domain-containing protein</fullName>
    </submittedName>
</protein>
<reference evidence="2 3" key="1">
    <citation type="journal article" date="2017" name="Front. Microbiol.">
        <title>Genomics reveals a unique clone of Burkholderia cenocepacia harbouring an actively excising novel genomic island.</title>
        <authorList>
            <person name="Patil P."/>
            <person name="Mali S."/>
            <person name="Midha S."/>
            <person name="Gautam V."/>
            <person name="Dash L."/>
            <person name="Kumar S."/>
            <person name="Shastri J."/>
            <person name="Singhal L."/>
            <person name="Patil P.B."/>
        </authorList>
    </citation>
    <scope>NUCLEOTIDE SEQUENCE [LARGE SCALE GENOMIC DNA]</scope>
    <source>
        <strain evidence="2 3">BC-19</strain>
    </source>
</reference>
<dbReference type="InterPro" id="IPR057727">
    <property type="entry name" value="WCX_dom"/>
</dbReference>
<dbReference type="Proteomes" id="UP000191686">
    <property type="component" value="Unassembled WGS sequence"/>
</dbReference>
<evidence type="ECO:0000259" key="1">
    <source>
        <dbReference type="Pfam" id="PF25583"/>
    </source>
</evidence>
<dbReference type="Pfam" id="PF25583">
    <property type="entry name" value="WCX"/>
    <property type="match status" value="1"/>
</dbReference>
<dbReference type="InterPro" id="IPR051534">
    <property type="entry name" value="CBASS_pafABC_assoc_protein"/>
</dbReference>
<dbReference type="PANTHER" id="PTHR34580:SF1">
    <property type="entry name" value="PROTEIN PAFC"/>
    <property type="match status" value="1"/>
</dbReference>
<dbReference type="EMBL" id="JYMX02000002">
    <property type="protein sequence ID" value="MCW3710425.1"/>
    <property type="molecule type" value="Genomic_DNA"/>
</dbReference>
<organism evidence="2 3">
    <name type="scientific">Burkholderia cenocepacia</name>
    <dbReference type="NCBI Taxonomy" id="95486"/>
    <lineage>
        <taxon>Bacteria</taxon>
        <taxon>Pseudomonadati</taxon>
        <taxon>Pseudomonadota</taxon>
        <taxon>Betaproteobacteria</taxon>
        <taxon>Burkholderiales</taxon>
        <taxon>Burkholderiaceae</taxon>
        <taxon>Burkholderia</taxon>
        <taxon>Burkholderia cepacia complex</taxon>
    </lineage>
</organism>
<feature type="domain" description="WCX" evidence="1">
    <location>
        <begin position="274"/>
        <end position="351"/>
    </location>
</feature>
<sequence length="368" mass="42039">MTEESVTTSLDEAILRILPTHRDATDWLSTSEVRQQLEERGHRTKYPKKVLRELLKLEKNKVVLSTSRGRELLWQRKPWLQGTRDSPSLMSAAEAVAFHILQRFAGTKLPTAVTKDLEPLFAAADVRLSQEKVDNRIYQAWPDKVDTVDGNFTLIRPNLRDEIFQVIATATFFEREVLVKYRPAGKPDTEDLKPKILWPLALVESAGVMYMVAQDPSFEPRKDKPKIQWLRSLFRLDRIVSANESGKTFDYPDDFHLRTYIDGEQAFNFLTEPAIHLSVAFDGNAGNHLKETPMAKDQQLETLPDGRLKASGTVIPSLKLRWWLRSFGANAEILSPDSLRDEFAKEYERLAARYGAARKTQACPTMEP</sequence>
<reference evidence="2 3" key="2">
    <citation type="journal article" date="2017" name="Front. Microbiol.">
        <title>Genomics Reveals a Unique Clone of Burkholderia cenocepacia Harboring an Actively Excising Novel Genomic Island.</title>
        <authorList>
            <person name="Patil P.P."/>
            <person name="Mali S."/>
            <person name="Midha S."/>
            <person name="Gautam V."/>
            <person name="Dash L."/>
            <person name="Kumar S."/>
            <person name="Shastri J."/>
            <person name="Singhal L."/>
            <person name="Patil P.B."/>
        </authorList>
    </citation>
    <scope>NUCLEOTIDE SEQUENCE [LARGE SCALE GENOMIC DNA]</scope>
    <source>
        <strain evidence="2 3">BC-19</strain>
    </source>
</reference>
<proteinExistence type="predicted"/>
<dbReference type="AlphaFoldDB" id="A0ABD4U7M3"/>